<dbReference type="InterPro" id="IPR017907">
    <property type="entry name" value="Znf_RING_CS"/>
</dbReference>
<dbReference type="InterPro" id="IPR003877">
    <property type="entry name" value="SPRY_dom"/>
</dbReference>
<keyword evidence="5" id="KW-0391">Immunity</keyword>
<evidence type="ECO:0000313" key="11">
    <source>
        <dbReference type="EMBL" id="KAJ8366452.1"/>
    </source>
</evidence>
<keyword evidence="3 6" id="KW-0863">Zinc-finger</keyword>
<dbReference type="Pfam" id="PF13445">
    <property type="entry name" value="zf-RING_UBOX"/>
    <property type="match status" value="1"/>
</dbReference>
<dbReference type="PANTHER" id="PTHR25465:SF32">
    <property type="entry name" value="BLOODTHIRSTY-RELATED GENE FAMILY, MEMBER 16 ISOFORM X1-RELATED"/>
    <property type="match status" value="1"/>
</dbReference>
<feature type="coiled-coil region" evidence="7">
    <location>
        <begin position="306"/>
        <end position="347"/>
    </location>
</feature>
<dbReference type="SUPFAM" id="SSF57845">
    <property type="entry name" value="B-box zinc-binding domain"/>
    <property type="match status" value="1"/>
</dbReference>
<feature type="domain" description="B30.2/SPRY" evidence="10">
    <location>
        <begin position="396"/>
        <end position="592"/>
    </location>
</feature>
<dbReference type="Gene3D" id="4.10.830.40">
    <property type="match status" value="1"/>
</dbReference>
<dbReference type="GO" id="GO:0008270">
    <property type="term" value="F:zinc ion binding"/>
    <property type="evidence" value="ECO:0007669"/>
    <property type="project" value="UniProtKB-KW"/>
</dbReference>
<feature type="domain" description="RING-type" evidence="8">
    <location>
        <begin position="63"/>
        <end position="103"/>
    </location>
</feature>
<comment type="caution">
    <text evidence="11">The sequence shown here is derived from an EMBL/GenBank/DDBJ whole genome shotgun (WGS) entry which is preliminary data.</text>
</comment>
<name>A0AAD7R5J2_9TELE</name>
<dbReference type="EMBL" id="JAINUG010000589">
    <property type="protein sequence ID" value="KAJ8366452.1"/>
    <property type="molecule type" value="Genomic_DNA"/>
</dbReference>
<dbReference type="AlphaFoldDB" id="A0AAD7R5J2"/>
<evidence type="ECO:0000259" key="9">
    <source>
        <dbReference type="PROSITE" id="PS50119"/>
    </source>
</evidence>
<dbReference type="FunFam" id="2.60.120.920:FF:000004">
    <property type="entry name" value="Butyrophilin subfamily 1 member A1"/>
    <property type="match status" value="1"/>
</dbReference>
<keyword evidence="7" id="KW-0175">Coiled coil</keyword>
<dbReference type="Pfam" id="PF25600">
    <property type="entry name" value="TRIM_CC"/>
    <property type="match status" value="1"/>
</dbReference>
<evidence type="ECO:0000256" key="7">
    <source>
        <dbReference type="SAM" id="Coils"/>
    </source>
</evidence>
<dbReference type="PRINTS" id="PR01407">
    <property type="entry name" value="BUTYPHLNCDUF"/>
</dbReference>
<keyword evidence="12" id="KW-1185">Reference proteome</keyword>
<dbReference type="Pfam" id="PF00643">
    <property type="entry name" value="zf-B_box"/>
    <property type="match status" value="1"/>
</dbReference>
<dbReference type="InterPro" id="IPR013320">
    <property type="entry name" value="ConA-like_dom_sf"/>
</dbReference>
<gene>
    <name evidence="11" type="ORF">AAFF_G00353710</name>
</gene>
<evidence type="ECO:0000256" key="2">
    <source>
        <dbReference type="ARBA" id="ARBA00022723"/>
    </source>
</evidence>
<accession>A0AAD7R5J2</accession>
<evidence type="ECO:0008006" key="13">
    <source>
        <dbReference type="Google" id="ProtNLM"/>
    </source>
</evidence>
<protein>
    <recommendedName>
        <fullName evidence="13">E3 ubiquitin-protein ligase TRIM39-like</fullName>
    </recommendedName>
</protein>
<organism evidence="11 12">
    <name type="scientific">Aldrovandia affinis</name>
    <dbReference type="NCBI Taxonomy" id="143900"/>
    <lineage>
        <taxon>Eukaryota</taxon>
        <taxon>Metazoa</taxon>
        <taxon>Chordata</taxon>
        <taxon>Craniata</taxon>
        <taxon>Vertebrata</taxon>
        <taxon>Euteleostomi</taxon>
        <taxon>Actinopterygii</taxon>
        <taxon>Neopterygii</taxon>
        <taxon>Teleostei</taxon>
        <taxon>Notacanthiformes</taxon>
        <taxon>Halosauridae</taxon>
        <taxon>Aldrovandia</taxon>
    </lineage>
</organism>
<evidence type="ECO:0000256" key="5">
    <source>
        <dbReference type="ARBA" id="ARBA00022859"/>
    </source>
</evidence>
<dbReference type="CDD" id="cd13733">
    <property type="entry name" value="SPRY_PRY_C-I_1"/>
    <property type="match status" value="1"/>
</dbReference>
<dbReference type="InterPro" id="IPR058030">
    <property type="entry name" value="TRIM8/14/16/25/29/45/65_CC"/>
</dbReference>
<evidence type="ECO:0000256" key="3">
    <source>
        <dbReference type="ARBA" id="ARBA00022771"/>
    </source>
</evidence>
<reference evidence="11" key="1">
    <citation type="journal article" date="2023" name="Science">
        <title>Genome structures resolve the early diversification of teleost fishes.</title>
        <authorList>
            <person name="Parey E."/>
            <person name="Louis A."/>
            <person name="Montfort J."/>
            <person name="Bouchez O."/>
            <person name="Roques C."/>
            <person name="Iampietro C."/>
            <person name="Lluch J."/>
            <person name="Castinel A."/>
            <person name="Donnadieu C."/>
            <person name="Desvignes T."/>
            <person name="Floi Bucao C."/>
            <person name="Jouanno E."/>
            <person name="Wen M."/>
            <person name="Mejri S."/>
            <person name="Dirks R."/>
            <person name="Jansen H."/>
            <person name="Henkel C."/>
            <person name="Chen W.J."/>
            <person name="Zahm M."/>
            <person name="Cabau C."/>
            <person name="Klopp C."/>
            <person name="Thompson A.W."/>
            <person name="Robinson-Rechavi M."/>
            <person name="Braasch I."/>
            <person name="Lecointre G."/>
            <person name="Bobe J."/>
            <person name="Postlethwait J.H."/>
            <person name="Berthelot C."/>
            <person name="Roest Crollius H."/>
            <person name="Guiguen Y."/>
        </authorList>
    </citation>
    <scope>NUCLEOTIDE SEQUENCE</scope>
    <source>
        <strain evidence="11">NC1722</strain>
    </source>
</reference>
<dbReference type="InterPro" id="IPR051051">
    <property type="entry name" value="E3_ubiq-ligase_TRIM/RNF"/>
</dbReference>
<dbReference type="InterPro" id="IPR027370">
    <property type="entry name" value="Znf-RING_euk"/>
</dbReference>
<dbReference type="InterPro" id="IPR006574">
    <property type="entry name" value="PRY"/>
</dbReference>
<dbReference type="Gene3D" id="2.60.120.920">
    <property type="match status" value="1"/>
</dbReference>
<evidence type="ECO:0000256" key="4">
    <source>
        <dbReference type="ARBA" id="ARBA00022833"/>
    </source>
</evidence>
<keyword evidence="4" id="KW-0862">Zinc</keyword>
<dbReference type="Pfam" id="PF00622">
    <property type="entry name" value="SPRY"/>
    <property type="match status" value="1"/>
</dbReference>
<dbReference type="GO" id="GO:0045087">
    <property type="term" value="P:innate immune response"/>
    <property type="evidence" value="ECO:0007669"/>
    <property type="project" value="UniProtKB-KW"/>
</dbReference>
<dbReference type="PROSITE" id="PS50188">
    <property type="entry name" value="B302_SPRY"/>
    <property type="match status" value="1"/>
</dbReference>
<feature type="domain" description="B box-type" evidence="9">
    <location>
        <begin position="197"/>
        <end position="237"/>
    </location>
</feature>
<keyword evidence="2" id="KW-0479">Metal-binding</keyword>
<dbReference type="Gene3D" id="3.30.40.10">
    <property type="entry name" value="Zinc/RING finger domain, C3HC4 (zinc finger)"/>
    <property type="match status" value="1"/>
</dbReference>
<dbReference type="InterPro" id="IPR003879">
    <property type="entry name" value="Butyrophylin_SPRY"/>
</dbReference>
<evidence type="ECO:0000259" key="8">
    <source>
        <dbReference type="PROSITE" id="PS50089"/>
    </source>
</evidence>
<dbReference type="SMART" id="SM00184">
    <property type="entry name" value="RING"/>
    <property type="match status" value="1"/>
</dbReference>
<dbReference type="PROSITE" id="PS00518">
    <property type="entry name" value="ZF_RING_1"/>
    <property type="match status" value="1"/>
</dbReference>
<dbReference type="SUPFAM" id="SSF57850">
    <property type="entry name" value="RING/U-box"/>
    <property type="match status" value="1"/>
</dbReference>
<dbReference type="SMART" id="SM00336">
    <property type="entry name" value="BBOX"/>
    <property type="match status" value="2"/>
</dbReference>
<dbReference type="GO" id="GO:0005737">
    <property type="term" value="C:cytoplasm"/>
    <property type="evidence" value="ECO:0007669"/>
    <property type="project" value="UniProtKB-ARBA"/>
</dbReference>
<evidence type="ECO:0000313" key="12">
    <source>
        <dbReference type="Proteomes" id="UP001221898"/>
    </source>
</evidence>
<evidence type="ECO:0000256" key="1">
    <source>
        <dbReference type="ARBA" id="ARBA00022588"/>
    </source>
</evidence>
<dbReference type="Gene3D" id="3.30.160.60">
    <property type="entry name" value="Classic Zinc Finger"/>
    <property type="match status" value="1"/>
</dbReference>
<dbReference type="SMART" id="SM00589">
    <property type="entry name" value="PRY"/>
    <property type="match status" value="1"/>
</dbReference>
<evidence type="ECO:0000259" key="10">
    <source>
        <dbReference type="PROSITE" id="PS50188"/>
    </source>
</evidence>
<dbReference type="InterPro" id="IPR000315">
    <property type="entry name" value="Znf_B-box"/>
</dbReference>
<dbReference type="Pfam" id="PF13765">
    <property type="entry name" value="PRY"/>
    <property type="match status" value="1"/>
</dbReference>
<dbReference type="CDD" id="cd19769">
    <property type="entry name" value="Bbox2_TRIM16-like"/>
    <property type="match status" value="1"/>
</dbReference>
<dbReference type="InterPro" id="IPR001870">
    <property type="entry name" value="B30.2/SPRY"/>
</dbReference>
<dbReference type="InterPro" id="IPR043136">
    <property type="entry name" value="B30.2/SPRY_sf"/>
</dbReference>
<dbReference type="Proteomes" id="UP001221898">
    <property type="component" value="Unassembled WGS sequence"/>
</dbReference>
<sequence length="601" mass="68239">MSEQMKDAALRWFQKDVEADVKRKTQADKTRKRNVTLLQDRRTDTTSGMASRSEPLSEEQFRCSLCQEVFASPVSTPCGHTFCRACIQAHWASRGAWECPRCRRGFPSRPSLCENTFAREMADRLKRVREPRPSTPAEEAGSDTPGGVACDVCGGSKLTAVRSCLVCLTSYCQPHLEPHLRVEGLRRHKLVPPVRDLGDRMCRKHERPLELFCRSDQTCVCVLCTDADHRSHDTVPAERAWTENKAHLKKTEAEVQQLMQDRQRKVQEIRECVELSRSSTQREIEDSVEVFSALMRSIEVGQAKLTEEMEEKQRALEQRAEGLIKDLEQELTELQKRNTELEKLSNTEDHLHFLQSFPALCTPPPTKDWSDTSVHTDVCVGSVRRAVTQLEHSLTEQVDKLVDKEIQRIWRYAVSVALDPRTAHPWLAVSGDRMRVCDGDEERDVPDSPRRFDTAPCVLGREGFPSGRRYWEVRVGDKTAWDLGVVRESINRKGLIVLTPEDGYWAVCLRNGNEYRACADPPAALPLRERPRTVGLYVDYEGGQVSFYNLEARSHIYSFTGCSFTEKLYPYFNPDLKHNGTNTAPLIILSPVNHVGGGATL</sequence>
<keyword evidence="1" id="KW-0399">Innate immunity</keyword>
<dbReference type="PROSITE" id="PS50089">
    <property type="entry name" value="ZF_RING_2"/>
    <property type="match status" value="1"/>
</dbReference>
<evidence type="ECO:0000256" key="6">
    <source>
        <dbReference type="PROSITE-ProRule" id="PRU00024"/>
    </source>
</evidence>
<dbReference type="SUPFAM" id="SSF49899">
    <property type="entry name" value="Concanavalin A-like lectins/glucanases"/>
    <property type="match status" value="1"/>
</dbReference>
<dbReference type="InterPro" id="IPR013083">
    <property type="entry name" value="Znf_RING/FYVE/PHD"/>
</dbReference>
<proteinExistence type="predicted"/>
<dbReference type="PROSITE" id="PS50119">
    <property type="entry name" value="ZF_BBOX"/>
    <property type="match status" value="1"/>
</dbReference>
<dbReference type="PANTHER" id="PTHR25465">
    <property type="entry name" value="B-BOX DOMAIN CONTAINING"/>
    <property type="match status" value="1"/>
</dbReference>
<dbReference type="InterPro" id="IPR001841">
    <property type="entry name" value="Znf_RING"/>
</dbReference>
<dbReference type="SMART" id="SM00449">
    <property type="entry name" value="SPRY"/>
    <property type="match status" value="1"/>
</dbReference>